<evidence type="ECO:0000313" key="5">
    <source>
        <dbReference type="Proteomes" id="UP000198287"/>
    </source>
</evidence>
<reference evidence="4 5" key="1">
    <citation type="submission" date="2015-12" db="EMBL/GenBank/DDBJ databases">
        <title>The genome of Folsomia candida.</title>
        <authorList>
            <person name="Faddeeva A."/>
            <person name="Derks M.F."/>
            <person name="Anvar Y."/>
            <person name="Smit S."/>
            <person name="Van Straalen N."/>
            <person name="Roelofs D."/>
        </authorList>
    </citation>
    <scope>NUCLEOTIDE SEQUENCE [LARGE SCALE GENOMIC DNA]</scope>
    <source>
        <strain evidence="4 5">VU population</strain>
        <tissue evidence="4">Whole body</tissue>
    </source>
</reference>
<evidence type="ECO:0000256" key="1">
    <source>
        <dbReference type="ARBA" id="ARBA00009995"/>
    </source>
</evidence>
<dbReference type="PANTHER" id="PTHR48043:SF145">
    <property type="entry name" value="FI06409P-RELATED"/>
    <property type="match status" value="1"/>
</dbReference>
<dbReference type="GO" id="GO:0008194">
    <property type="term" value="F:UDP-glycosyltransferase activity"/>
    <property type="evidence" value="ECO:0007669"/>
    <property type="project" value="InterPro"/>
</dbReference>
<dbReference type="OMA" id="IDAMICH"/>
<proteinExistence type="inferred from homology"/>
<dbReference type="Proteomes" id="UP000198287">
    <property type="component" value="Unassembled WGS sequence"/>
</dbReference>
<comment type="caution">
    <text evidence="4">The sequence shown here is derived from an EMBL/GenBank/DDBJ whole genome shotgun (WGS) entry which is preliminary data.</text>
</comment>
<name>A0A226ESF0_FOLCA</name>
<protein>
    <submittedName>
        <fullName evidence="4">Sterol 3-beta-glucosyltransferase</fullName>
    </submittedName>
</protein>
<sequence length="446" mass="50507">MEPTTILFAPLSAWGHINSCLQIAKVLQSRHNCKIIFITNETWAGKLVQYNFRHETYATSTAENNSQPIPSQNWTDLVKQSGQEVMGQSSLQKITTFGYNAYKHMVDEVIQSDSQIKQILETLSTIKLIVIDNYILSPSLVKYCVDKCIPWVRLRSASPMEINQTNLPPQNSGYSIKNPDLQAWDEFTQKQTETFSPLVAKFSTFFKEIYPPQELPLNDFIMDSPHLNLYMYPQSIDYTGIRPMPAKWERINAVVQDDDHEDEGYKFPEGWLSKSKNWKVICLSLGTFGSADLELMTNLIKMLAEYPAYFIVCTGPHHDTLKPLLGSNMSGESILPQVKVLAKIDAMICHGGNATVNECFYFGRPMILMPFFGDEYDNAQRVHEEGLGIRLDPYKCTKNELFAALGEVTGDEMMDQMKLISSQIRQEGSGADKAASLISELLKTYN</sequence>
<comment type="similarity">
    <text evidence="1">Belongs to the UDP-glycosyltransferase family.</text>
</comment>
<dbReference type="OrthoDB" id="5835829at2759"/>
<dbReference type="InterPro" id="IPR002213">
    <property type="entry name" value="UDP_glucos_trans"/>
</dbReference>
<evidence type="ECO:0000313" key="4">
    <source>
        <dbReference type="EMBL" id="OXA59994.1"/>
    </source>
</evidence>
<evidence type="ECO:0000256" key="3">
    <source>
        <dbReference type="ARBA" id="ARBA00022679"/>
    </source>
</evidence>
<dbReference type="InterPro" id="IPR050271">
    <property type="entry name" value="UDP-glycosyltransferase"/>
</dbReference>
<dbReference type="Gene3D" id="3.40.50.2000">
    <property type="entry name" value="Glycogen Phosphorylase B"/>
    <property type="match status" value="2"/>
</dbReference>
<dbReference type="Pfam" id="PF00201">
    <property type="entry name" value="UDPGT"/>
    <property type="match status" value="1"/>
</dbReference>
<keyword evidence="3 4" id="KW-0808">Transferase</keyword>
<keyword evidence="5" id="KW-1185">Reference proteome</keyword>
<dbReference type="SUPFAM" id="SSF53756">
    <property type="entry name" value="UDP-Glycosyltransferase/glycogen phosphorylase"/>
    <property type="match status" value="1"/>
</dbReference>
<accession>A0A226ESF0</accession>
<keyword evidence="2" id="KW-0328">Glycosyltransferase</keyword>
<evidence type="ECO:0000256" key="2">
    <source>
        <dbReference type="ARBA" id="ARBA00022676"/>
    </source>
</evidence>
<dbReference type="CDD" id="cd03784">
    <property type="entry name" value="GT1_Gtf-like"/>
    <property type="match status" value="1"/>
</dbReference>
<dbReference type="AlphaFoldDB" id="A0A226ESF0"/>
<gene>
    <name evidence="4" type="ORF">Fcan01_04198</name>
</gene>
<organism evidence="4 5">
    <name type="scientific">Folsomia candida</name>
    <name type="common">Springtail</name>
    <dbReference type="NCBI Taxonomy" id="158441"/>
    <lineage>
        <taxon>Eukaryota</taxon>
        <taxon>Metazoa</taxon>
        <taxon>Ecdysozoa</taxon>
        <taxon>Arthropoda</taxon>
        <taxon>Hexapoda</taxon>
        <taxon>Collembola</taxon>
        <taxon>Entomobryomorpha</taxon>
        <taxon>Isotomoidea</taxon>
        <taxon>Isotomidae</taxon>
        <taxon>Proisotominae</taxon>
        <taxon>Folsomia</taxon>
    </lineage>
</organism>
<dbReference type="PANTHER" id="PTHR48043">
    <property type="entry name" value="EG:EG0003.4 PROTEIN-RELATED"/>
    <property type="match status" value="1"/>
</dbReference>
<dbReference type="EMBL" id="LNIX01000002">
    <property type="protein sequence ID" value="OXA59994.1"/>
    <property type="molecule type" value="Genomic_DNA"/>
</dbReference>